<dbReference type="HOGENOM" id="CLU_029032_0_0_5"/>
<dbReference type="SUPFAM" id="SSF46785">
    <property type="entry name" value="Winged helix' DNA-binding domain"/>
    <property type="match status" value="2"/>
</dbReference>
<dbReference type="eggNOG" id="COG0583">
    <property type="taxonomic scope" value="Bacteria"/>
</dbReference>
<dbReference type="CDD" id="cd05466">
    <property type="entry name" value="PBP2_LTTR_substrate"/>
    <property type="match status" value="1"/>
</dbReference>
<dbReference type="PRINTS" id="PR00039">
    <property type="entry name" value="HTHLYSR"/>
</dbReference>
<organism evidence="7 8">
    <name type="scientific">Sphingobium indicum (strain DSM 16413 / CCM 7287 / MTCC 6362 / UT26 / NBRC 101211 / UT26S)</name>
    <name type="common">Sphingobium japonicum</name>
    <dbReference type="NCBI Taxonomy" id="452662"/>
    <lineage>
        <taxon>Bacteria</taxon>
        <taxon>Pseudomonadati</taxon>
        <taxon>Pseudomonadota</taxon>
        <taxon>Alphaproteobacteria</taxon>
        <taxon>Sphingomonadales</taxon>
        <taxon>Sphingomonadaceae</taxon>
        <taxon>Sphingobium</taxon>
    </lineage>
</organism>
<evidence type="ECO:0000313" key="8">
    <source>
        <dbReference type="Proteomes" id="UP000007753"/>
    </source>
</evidence>
<comment type="similarity">
    <text evidence="1">Belongs to the LysR transcriptional regulatory family.</text>
</comment>
<keyword evidence="5" id="KW-0804">Transcription</keyword>
<evidence type="ECO:0000256" key="3">
    <source>
        <dbReference type="ARBA" id="ARBA00023125"/>
    </source>
</evidence>
<evidence type="ECO:0000256" key="2">
    <source>
        <dbReference type="ARBA" id="ARBA00023015"/>
    </source>
</evidence>
<dbReference type="Proteomes" id="UP000007753">
    <property type="component" value="Chromosome 1"/>
</dbReference>
<gene>
    <name evidence="7" type="ordered locus">SJA_C1-32630</name>
</gene>
<dbReference type="Pfam" id="PF03466">
    <property type="entry name" value="LysR_substrate"/>
    <property type="match status" value="1"/>
</dbReference>
<dbReference type="GeneID" id="29274760"/>
<evidence type="ECO:0000313" key="7">
    <source>
        <dbReference type="EMBL" id="BAI98097.1"/>
    </source>
</evidence>
<keyword evidence="2" id="KW-0805">Transcription regulation</keyword>
<dbReference type="PROSITE" id="PS50931">
    <property type="entry name" value="HTH_LYSR"/>
    <property type="match status" value="2"/>
</dbReference>
<dbReference type="AlphaFoldDB" id="D4Z665"/>
<feature type="domain" description="HTH lysR-type" evidence="6">
    <location>
        <begin position="2"/>
        <end position="59"/>
    </location>
</feature>
<dbReference type="KEGG" id="sjp:SJA_C1-32630"/>
<evidence type="ECO:0000259" key="6">
    <source>
        <dbReference type="PROSITE" id="PS50931"/>
    </source>
</evidence>
<dbReference type="PANTHER" id="PTHR30293:SF0">
    <property type="entry name" value="NITROGEN ASSIMILATION REGULATORY PROTEIN NAC"/>
    <property type="match status" value="1"/>
</dbReference>
<evidence type="ECO:0000256" key="4">
    <source>
        <dbReference type="ARBA" id="ARBA00023159"/>
    </source>
</evidence>
<dbReference type="Gene3D" id="3.40.190.290">
    <property type="match status" value="1"/>
</dbReference>
<dbReference type="RefSeq" id="WP_013041346.1">
    <property type="nucleotide sequence ID" value="NC_014006.1"/>
</dbReference>
<evidence type="ECO:0000256" key="5">
    <source>
        <dbReference type="ARBA" id="ARBA00023163"/>
    </source>
</evidence>
<proteinExistence type="inferred from homology"/>
<dbReference type="GO" id="GO:2000142">
    <property type="term" value="P:regulation of DNA-templated transcription initiation"/>
    <property type="evidence" value="ECO:0007669"/>
    <property type="project" value="TreeGrafter"/>
</dbReference>
<dbReference type="GO" id="GO:0003700">
    <property type="term" value="F:DNA-binding transcription factor activity"/>
    <property type="evidence" value="ECO:0007669"/>
    <property type="project" value="InterPro"/>
</dbReference>
<dbReference type="EMBL" id="AP010803">
    <property type="protein sequence ID" value="BAI98097.1"/>
    <property type="molecule type" value="Genomic_DNA"/>
</dbReference>
<evidence type="ECO:0000256" key="1">
    <source>
        <dbReference type="ARBA" id="ARBA00009437"/>
    </source>
</evidence>
<dbReference type="Gene3D" id="1.10.10.10">
    <property type="entry name" value="Winged helix-like DNA-binding domain superfamily/Winged helix DNA-binding domain"/>
    <property type="match status" value="2"/>
</dbReference>
<keyword evidence="4" id="KW-0010">Activator</keyword>
<name>D4Z665_SPHIU</name>
<protein>
    <submittedName>
        <fullName evidence="7">LysR-family transcriptional regulator</fullName>
    </submittedName>
</protein>
<accession>D4Z665</accession>
<keyword evidence="8" id="KW-1185">Reference proteome</keyword>
<dbReference type="InterPro" id="IPR036390">
    <property type="entry name" value="WH_DNA-bd_sf"/>
</dbReference>
<dbReference type="SUPFAM" id="SSF53850">
    <property type="entry name" value="Periplasmic binding protein-like II"/>
    <property type="match status" value="1"/>
</dbReference>
<feature type="domain" description="HTH lysR-type" evidence="6">
    <location>
        <begin position="309"/>
        <end position="366"/>
    </location>
</feature>
<dbReference type="InterPro" id="IPR036388">
    <property type="entry name" value="WH-like_DNA-bd_sf"/>
</dbReference>
<sequence length="618" mass="66836">MIDFRALSYFVAACEHESLGAAAADLEIAPSTLSASLKSLESGFGASLFRRHENGLAPRRLAHWLYRRAVPVLLLEEFMQRRARAPDEASARLTIDIRLRFAFGHVRRALARASAAAAEEAPILINPQWVLEGDNPSATSLVDLHFGHEHRVTIEPMDGKSELTGGDTLLGVDPWMLVERRYGAGELEGAGRRDQIKTPWLVPALPEPLAAQISERAAAEGRELRMLDTPPDSWPQLLEDYPSGQIALPSSAIGTRLGLSRIVTRPLVPALHSTLVARPDGSDAAAAFLAHVRTALEDGLPSRAFMPKMTERRMRYFNLAYRTGRVSAASKAAGVAQPAMSQQLQKLEESLGVLLFDRKSFGLVRTAAADELALATELLDRHLRDVEVSGATATLADGGRLSLGVLPSTSPYGRLIATITDTVLALRTQTPLLSLLVREGPNASLQRWVKQGRLGIAIVDVAPPQMPRLTLDSSEPLALIAHPRHELLPPGPVAFADLAGLPLALPTNLFGLRQILDNEARAAGFDLKPLHEIDSLAMLSALIARDRMATVLPISAISSEIAAGGWTAHPIEGPKIHRRLYAIYSGDRALTQIEREFIRRLRSALAAGADILSAQAVG</sequence>
<reference evidence="7 8" key="1">
    <citation type="journal article" date="2010" name="J. Bacteriol.">
        <title>Complete genome sequence of the representative gamma-hexachlorocyclohexane-degrading bacterium Sphingobium japonicum UT26.</title>
        <authorList>
            <person name="Nagata Y."/>
            <person name="Ohtsubo Y."/>
            <person name="Endo R."/>
            <person name="Ichikawa N."/>
            <person name="Ankai A."/>
            <person name="Oguchi A."/>
            <person name="Fukui S."/>
            <person name="Fujita N."/>
            <person name="Tsuda M."/>
        </authorList>
    </citation>
    <scope>NUCLEOTIDE SEQUENCE [LARGE SCALE GENOMIC DNA]</scope>
    <source>
        <strain evidence="8">DSM 16413 / CCM 7287 / MTCC 6362 / UT26 / NBRC 101211 / UT26S</strain>
    </source>
</reference>
<keyword evidence="3" id="KW-0238">DNA-binding</keyword>
<dbReference type="PANTHER" id="PTHR30293">
    <property type="entry name" value="TRANSCRIPTIONAL REGULATORY PROTEIN NAC-RELATED"/>
    <property type="match status" value="1"/>
</dbReference>
<dbReference type="Pfam" id="PF00126">
    <property type="entry name" value="HTH_1"/>
    <property type="match status" value="2"/>
</dbReference>
<dbReference type="GO" id="GO:0003677">
    <property type="term" value="F:DNA binding"/>
    <property type="evidence" value="ECO:0007669"/>
    <property type="project" value="UniProtKB-KW"/>
</dbReference>
<dbReference type="InterPro" id="IPR000847">
    <property type="entry name" value="LysR_HTH_N"/>
</dbReference>
<dbReference type="InterPro" id="IPR005119">
    <property type="entry name" value="LysR_subst-bd"/>
</dbReference>
<dbReference type="STRING" id="452662.SJA_C1-32630"/>